<keyword evidence="1" id="KW-0963">Cytoplasm</keyword>
<evidence type="ECO:0000313" key="4">
    <source>
        <dbReference type="Proteomes" id="UP000730618"/>
    </source>
</evidence>
<comment type="cofactor">
    <cofactor evidence="1">
        <name>Mg(2+)</name>
        <dbReference type="ChEBI" id="CHEBI:18420"/>
    </cofactor>
    <text evidence="1">Binds 1 Mg(2+) ion per subunit.</text>
</comment>
<evidence type="ECO:0000256" key="1">
    <source>
        <dbReference type="HAMAP-Rule" id="MF_00156"/>
    </source>
</evidence>
<keyword evidence="1" id="KW-0479">Metal-binding</keyword>
<feature type="binding site" evidence="1">
    <location>
        <begin position="48"/>
        <end position="49"/>
    </location>
    <ligand>
        <name>3-methyl-2-oxobutanoate</name>
        <dbReference type="ChEBI" id="CHEBI:11851"/>
    </ligand>
</feature>
<feature type="binding site" evidence="1">
    <location>
        <position position="117"/>
    </location>
    <ligand>
        <name>3-methyl-2-oxobutanoate</name>
        <dbReference type="ChEBI" id="CHEBI:11851"/>
    </ligand>
</feature>
<evidence type="ECO:0000256" key="2">
    <source>
        <dbReference type="SAM" id="MobiDB-lite"/>
    </source>
</evidence>
<comment type="similarity">
    <text evidence="1">Belongs to the PanB family.</text>
</comment>
<name>A0ABN7TNN5_9BACL</name>
<evidence type="ECO:0000313" key="3">
    <source>
        <dbReference type="EMBL" id="CAG7648802.1"/>
    </source>
</evidence>
<dbReference type="Pfam" id="PF02548">
    <property type="entry name" value="Pantoate_transf"/>
    <property type="match status" value="1"/>
</dbReference>
<keyword evidence="1 3" id="KW-0808">Transferase</keyword>
<dbReference type="PANTHER" id="PTHR20881">
    <property type="entry name" value="3-METHYL-2-OXOBUTANOATE HYDROXYMETHYLTRANSFERASE"/>
    <property type="match status" value="1"/>
</dbReference>
<feature type="binding site" evidence="1">
    <location>
        <position position="87"/>
    </location>
    <ligand>
        <name>Mg(2+)</name>
        <dbReference type="ChEBI" id="CHEBI:18420"/>
    </ligand>
</feature>
<comment type="subcellular location">
    <subcellularLocation>
        <location evidence="1">Cytoplasm</location>
    </subcellularLocation>
</comment>
<dbReference type="CDD" id="cd06557">
    <property type="entry name" value="KPHMT-like"/>
    <property type="match status" value="1"/>
</dbReference>
<reference evidence="3 4" key="1">
    <citation type="submission" date="2021-06" db="EMBL/GenBank/DDBJ databases">
        <authorList>
            <person name="Criscuolo A."/>
        </authorList>
    </citation>
    <scope>NUCLEOTIDE SEQUENCE [LARGE SCALE GENOMIC DNA]</scope>
    <source>
        <strain evidence="4">CIP 111802</strain>
    </source>
</reference>
<dbReference type="RefSeq" id="WP_218100598.1">
    <property type="nucleotide sequence ID" value="NZ_CAJVCE010000012.1"/>
</dbReference>
<dbReference type="GO" id="GO:0003864">
    <property type="term" value="F:3-methyl-2-oxobutanoate hydroxymethyltransferase activity"/>
    <property type="evidence" value="ECO:0007669"/>
    <property type="project" value="UniProtKB-EC"/>
</dbReference>
<feature type="binding site" evidence="1">
    <location>
        <position position="87"/>
    </location>
    <ligand>
        <name>3-methyl-2-oxobutanoate</name>
        <dbReference type="ChEBI" id="CHEBI:11851"/>
    </ligand>
</feature>
<feature type="binding site" evidence="1">
    <location>
        <position position="48"/>
    </location>
    <ligand>
        <name>Mg(2+)</name>
        <dbReference type="ChEBI" id="CHEBI:18420"/>
    </ligand>
</feature>
<accession>A0ABN7TNN5</accession>
<protein>
    <recommendedName>
        <fullName evidence="1">3-methyl-2-oxobutanoate hydroxymethyltransferase</fullName>
        <ecNumber evidence="1">2.1.2.11</ecNumber>
    </recommendedName>
    <alternativeName>
        <fullName evidence="1">Ketopantoate hydroxymethyltransferase</fullName>
        <shortName evidence="1">KPHMT</shortName>
    </alternativeName>
</protein>
<organism evidence="3 4">
    <name type="scientific">Paenibacillus allorhizosphaerae</name>
    <dbReference type="NCBI Taxonomy" id="2849866"/>
    <lineage>
        <taxon>Bacteria</taxon>
        <taxon>Bacillati</taxon>
        <taxon>Bacillota</taxon>
        <taxon>Bacilli</taxon>
        <taxon>Bacillales</taxon>
        <taxon>Paenibacillaceae</taxon>
        <taxon>Paenibacillus</taxon>
    </lineage>
</organism>
<keyword evidence="4" id="KW-1185">Reference proteome</keyword>
<comment type="subunit">
    <text evidence="1">Homodecamer; pentamer of dimers.</text>
</comment>
<comment type="catalytic activity">
    <reaction evidence="1">
        <text>(6R)-5,10-methylene-5,6,7,8-tetrahydrofolate + 3-methyl-2-oxobutanoate + H2O = 2-dehydropantoate + (6S)-5,6,7,8-tetrahydrofolate</text>
        <dbReference type="Rhea" id="RHEA:11824"/>
        <dbReference type="ChEBI" id="CHEBI:11561"/>
        <dbReference type="ChEBI" id="CHEBI:11851"/>
        <dbReference type="ChEBI" id="CHEBI:15377"/>
        <dbReference type="ChEBI" id="CHEBI:15636"/>
        <dbReference type="ChEBI" id="CHEBI:57453"/>
        <dbReference type="EC" id="2.1.2.11"/>
    </reaction>
</comment>
<feature type="active site" description="Proton acceptor" evidence="1">
    <location>
        <position position="186"/>
    </location>
</feature>
<feature type="region of interest" description="Disordered" evidence="2">
    <location>
        <begin position="279"/>
        <end position="307"/>
    </location>
</feature>
<dbReference type="NCBIfam" id="NF001452">
    <property type="entry name" value="PRK00311.1"/>
    <property type="match status" value="1"/>
</dbReference>
<feature type="compositionally biased region" description="Basic and acidic residues" evidence="2">
    <location>
        <begin position="294"/>
        <end position="307"/>
    </location>
</feature>
<comment type="caution">
    <text evidence="3">The sequence shown here is derived from an EMBL/GenBank/DDBJ whole genome shotgun (WGS) entry which is preliminary data.</text>
</comment>
<dbReference type="EC" id="2.1.2.11" evidence="1"/>
<dbReference type="InterPro" id="IPR003700">
    <property type="entry name" value="Pantoate_hydroxy_MeTrfase"/>
</dbReference>
<keyword evidence="1" id="KW-0566">Pantothenate biosynthesis</keyword>
<dbReference type="PANTHER" id="PTHR20881:SF0">
    <property type="entry name" value="3-METHYL-2-OXOBUTANOATE HYDROXYMETHYLTRANSFERASE"/>
    <property type="match status" value="1"/>
</dbReference>
<gene>
    <name evidence="1 3" type="primary">panB</name>
    <name evidence="3" type="ORF">PAECIP111802_04329</name>
</gene>
<sequence length="307" mass="32790">MEARRPVTTAKLRKMKEDRVPISVITAYDYPSAMLAEQAGIDAILVGDSLGNVVLGYDSTIPVTLEDMIYHTKAVTRAAKTSFVIADMPFMTYHGSVDQTLRNAARLMQEGLAKALKLEGGAEIVPAVQALTQAGIPVMAHIGLTPQSIHQIGGYKVQGKSSAQAEKLLEDAKALEQAGAFAIVLELVTDELAAHLTQTLSIPTIGIGAGASCDGQVLVFHDLLGYAADIHPKRFVKTYAHIGEAIRNGIRQYVDEVKGRSFPAQEHAFHMEDEVAASLYGGGGSSAQAEPASAEEKRVKEPAGQRE</sequence>
<dbReference type="Proteomes" id="UP000730618">
    <property type="component" value="Unassembled WGS sequence"/>
</dbReference>
<dbReference type="PIRSF" id="PIRSF000388">
    <property type="entry name" value="Pantoate_hydroxy_MeTrfase"/>
    <property type="match status" value="1"/>
</dbReference>
<dbReference type="NCBIfam" id="TIGR00222">
    <property type="entry name" value="panB"/>
    <property type="match status" value="1"/>
</dbReference>
<comment type="function">
    <text evidence="1">Catalyzes the reversible reaction in which hydroxymethyl group from 5,10-methylenetetrahydrofolate is transferred onto alpha-ketoisovalerate to form ketopantoate.</text>
</comment>
<dbReference type="EMBL" id="CAJVCE010000012">
    <property type="protein sequence ID" value="CAG7648802.1"/>
    <property type="molecule type" value="Genomic_DNA"/>
</dbReference>
<keyword evidence="1" id="KW-0460">Magnesium</keyword>
<comment type="pathway">
    <text evidence="1">Cofactor biosynthesis; (R)-pantothenate biosynthesis; (R)-pantoate from 3-methyl-2-oxobutanoate: step 1/2.</text>
</comment>
<proteinExistence type="inferred from homology"/>
<feature type="binding site" evidence="1">
    <location>
        <position position="119"/>
    </location>
    <ligand>
        <name>Mg(2+)</name>
        <dbReference type="ChEBI" id="CHEBI:18420"/>
    </ligand>
</feature>
<dbReference type="HAMAP" id="MF_00156">
    <property type="entry name" value="PanB"/>
    <property type="match status" value="1"/>
</dbReference>